<dbReference type="PANTHER" id="PTHR10357:SF179">
    <property type="entry name" value="NEUTRAL AND BASIC AMINO ACID TRANSPORT PROTEIN RBAT"/>
    <property type="match status" value="1"/>
</dbReference>
<feature type="compositionally biased region" description="Acidic residues" evidence="3">
    <location>
        <begin position="112"/>
        <end position="126"/>
    </location>
</feature>
<feature type="domain" description="Glycosyl hydrolase family 13 catalytic" evidence="4">
    <location>
        <begin position="177"/>
        <end position="574"/>
    </location>
</feature>
<dbReference type="Proteomes" id="UP000466442">
    <property type="component" value="Unassembled WGS sequence"/>
</dbReference>
<comment type="catalytic activity">
    <reaction evidence="1">
        <text>Hydrolysis of terminal, non-reducing (1-&gt;4)-linked alpha-D-glucose residues with release of alpha-D-glucose.</text>
        <dbReference type="EC" id="3.2.1.20"/>
    </reaction>
</comment>
<dbReference type="InterPro" id="IPR006047">
    <property type="entry name" value="GH13_cat_dom"/>
</dbReference>
<comment type="caution">
    <text evidence="5">The sequence shown here is derived from an EMBL/GenBank/DDBJ whole genome shotgun (WGS) entry which is preliminary data.</text>
</comment>
<dbReference type="EMBL" id="WIXP02000008">
    <property type="protein sequence ID" value="KAF6207134.1"/>
    <property type="molecule type" value="Genomic_DNA"/>
</dbReference>
<keyword evidence="6" id="KW-1185">Reference proteome</keyword>
<accession>A0A8S9XF32</accession>
<evidence type="ECO:0000313" key="5">
    <source>
        <dbReference type="EMBL" id="KAF6207134.1"/>
    </source>
</evidence>
<dbReference type="GO" id="GO:0005975">
    <property type="term" value="P:carbohydrate metabolic process"/>
    <property type="evidence" value="ECO:0007669"/>
    <property type="project" value="InterPro"/>
</dbReference>
<dbReference type="GO" id="GO:0004558">
    <property type="term" value="F:alpha-1,4-glucosidase activity"/>
    <property type="evidence" value="ECO:0007669"/>
    <property type="project" value="UniProtKB-EC"/>
</dbReference>
<organism evidence="5 6">
    <name type="scientific">Apolygus lucorum</name>
    <name type="common">Small green plant bug</name>
    <name type="synonym">Lygocoris lucorum</name>
    <dbReference type="NCBI Taxonomy" id="248454"/>
    <lineage>
        <taxon>Eukaryota</taxon>
        <taxon>Metazoa</taxon>
        <taxon>Ecdysozoa</taxon>
        <taxon>Arthropoda</taxon>
        <taxon>Hexapoda</taxon>
        <taxon>Insecta</taxon>
        <taxon>Pterygota</taxon>
        <taxon>Neoptera</taxon>
        <taxon>Paraneoptera</taxon>
        <taxon>Hemiptera</taxon>
        <taxon>Heteroptera</taxon>
        <taxon>Panheteroptera</taxon>
        <taxon>Cimicomorpha</taxon>
        <taxon>Miridae</taxon>
        <taxon>Mirini</taxon>
        <taxon>Apolygus</taxon>
    </lineage>
</organism>
<dbReference type="SUPFAM" id="SSF51445">
    <property type="entry name" value="(Trans)glycosidases"/>
    <property type="match status" value="1"/>
</dbReference>
<dbReference type="Gene3D" id="3.90.400.10">
    <property type="entry name" value="Oligo-1,6-glucosidase, Domain 2"/>
    <property type="match status" value="1"/>
</dbReference>
<dbReference type="PANTHER" id="PTHR10357">
    <property type="entry name" value="ALPHA-AMYLASE FAMILY MEMBER"/>
    <property type="match status" value="1"/>
</dbReference>
<evidence type="ECO:0000256" key="3">
    <source>
        <dbReference type="SAM" id="MobiDB-lite"/>
    </source>
</evidence>
<dbReference type="EC" id="3.2.1.20" evidence="2"/>
<evidence type="ECO:0000313" key="6">
    <source>
        <dbReference type="Proteomes" id="UP000466442"/>
    </source>
</evidence>
<feature type="compositionally biased region" description="Basic and acidic residues" evidence="3">
    <location>
        <begin position="127"/>
        <end position="136"/>
    </location>
</feature>
<dbReference type="InterPro" id="IPR013780">
    <property type="entry name" value="Glyco_hydro_b"/>
</dbReference>
<gene>
    <name evidence="5" type="ORF">GE061_018373</name>
</gene>
<sequence length="725" mass="82143">MDLLNQLNAVGKEDLRRTISVRELPVNEPFLVQGIRKVMSRFGETVAAEVKSTVTGRSESVWLPRRYGELFIKSKKKYTANSLLMTYHGVGINDNAFQLSFEMTPEDYHDGGDDDDDDDDDDDYEDNHDRDGEEYEGHSLRRKMIASVLASAVLLWAGAAAQNPNQGAWYSNGVVYQIYPRSFQDSNGDGIGDLKGILQHVDYLADLGIDAIWLNPIYPSPNKDFGYDISNMTAIDPVYGTMDDFEELVAALKNKSIKVIMDYVPNHTSDQHPWFQMSAQGNNEYSEYYVWHEPSSFEVNNSNPYPPNNWVSNFNGSMWEYHPGRKAFYLHQFLKYQPDLNYRSERVVTAMKEVLTFWLDKGVQGFRMDAVFAMVENDSWNNEPYLGGPTYSYGSYNHTMTAEQPKTFDVLRQFRELLDRYAYTHDNVTKIMMTESYNSDYDDVKKYYGNSTAPISTFPFNFFWITQGNLATNASQWATIINNWYNLAMPTGGWAQANFVLGNHDQHRIASRLTPEHTDIMNVLQLMLKGTAVVYFGDEIGLQDSMLRRDQGVDPVGLNSTAGQFLAASRDPERAPMPWNNTENGGFTNNSRPWLPLATGYWDVNADAQKLSNVSHLQVFKSLTQLRKSYAMDRRSVAVEALGNSLVVYRELNDNPTIIALVNLANLQQTVDLTQSRPTLPPTLQILVKTVSYQVVETNTNSTSSVVNSSNIVLPPLSGLVLKTF</sequence>
<evidence type="ECO:0000256" key="1">
    <source>
        <dbReference type="ARBA" id="ARBA00001657"/>
    </source>
</evidence>
<dbReference type="OrthoDB" id="1740265at2759"/>
<protein>
    <recommendedName>
        <fullName evidence="2">alpha-glucosidase</fullName>
        <ecNumber evidence="2">3.2.1.20</ecNumber>
    </recommendedName>
</protein>
<dbReference type="InterPro" id="IPR017853">
    <property type="entry name" value="GH"/>
</dbReference>
<evidence type="ECO:0000259" key="4">
    <source>
        <dbReference type="SMART" id="SM00642"/>
    </source>
</evidence>
<evidence type="ECO:0000256" key="2">
    <source>
        <dbReference type="ARBA" id="ARBA00012741"/>
    </source>
</evidence>
<dbReference type="Gene3D" id="3.20.20.80">
    <property type="entry name" value="Glycosidases"/>
    <property type="match status" value="1"/>
</dbReference>
<feature type="region of interest" description="Disordered" evidence="3">
    <location>
        <begin position="104"/>
        <end position="136"/>
    </location>
</feature>
<dbReference type="Gene3D" id="2.60.40.1180">
    <property type="entry name" value="Golgi alpha-mannosidase II"/>
    <property type="match status" value="1"/>
</dbReference>
<dbReference type="InterPro" id="IPR045857">
    <property type="entry name" value="O16G_dom_2"/>
</dbReference>
<name>A0A8S9XF32_APOLU</name>
<proteinExistence type="predicted"/>
<dbReference type="AlphaFoldDB" id="A0A8S9XF32"/>
<dbReference type="Pfam" id="PF00128">
    <property type="entry name" value="Alpha-amylase"/>
    <property type="match status" value="1"/>
</dbReference>
<reference evidence="5" key="1">
    <citation type="journal article" date="2021" name="Mol. Ecol. Resour.">
        <title>Apolygus lucorum genome provides insights into omnivorousness and mesophyll feeding.</title>
        <authorList>
            <person name="Liu Y."/>
            <person name="Liu H."/>
            <person name="Wang H."/>
            <person name="Huang T."/>
            <person name="Liu B."/>
            <person name="Yang B."/>
            <person name="Yin L."/>
            <person name="Li B."/>
            <person name="Zhang Y."/>
            <person name="Zhang S."/>
            <person name="Jiang F."/>
            <person name="Zhang X."/>
            <person name="Ren Y."/>
            <person name="Wang B."/>
            <person name="Wang S."/>
            <person name="Lu Y."/>
            <person name="Wu K."/>
            <person name="Fan W."/>
            <person name="Wang G."/>
        </authorList>
    </citation>
    <scope>NUCLEOTIDE SEQUENCE</scope>
    <source>
        <strain evidence="5">12Hb</strain>
    </source>
</reference>
<dbReference type="SMART" id="SM00642">
    <property type="entry name" value="Aamy"/>
    <property type="match status" value="1"/>
</dbReference>